<dbReference type="EMBL" id="QJRY01000007">
    <property type="protein sequence ID" value="PYB71293.1"/>
    <property type="molecule type" value="Genomic_DNA"/>
</dbReference>
<keyword evidence="2" id="KW-1185">Reference proteome</keyword>
<reference evidence="1 2" key="1">
    <citation type="submission" date="2018-06" db="EMBL/GenBank/DDBJ databases">
        <title>Rhizobium wuzhouense sp. nov., isolated from roots of Oryza officinalis.</title>
        <authorList>
            <person name="Yuan T."/>
        </authorList>
    </citation>
    <scope>NUCLEOTIDE SEQUENCE [LARGE SCALE GENOMIC DNA]</scope>
    <source>
        <strain evidence="1 2">W44</strain>
    </source>
</reference>
<dbReference type="RefSeq" id="WP_110793083.1">
    <property type="nucleotide sequence ID" value="NZ_QJRY01000007.1"/>
</dbReference>
<accession>A0ABX5NMG4</accession>
<sequence length="75" mass="8330">MIEFARMPLPTPEPARQSCRRSVVDRLADAICELGGSGEPVTEEALIARNFSPAIISRFATEARGIARRRFVKRS</sequence>
<evidence type="ECO:0000313" key="1">
    <source>
        <dbReference type="EMBL" id="PYB71293.1"/>
    </source>
</evidence>
<name>A0ABX5NMG4_9HYPH</name>
<evidence type="ECO:0000313" key="2">
    <source>
        <dbReference type="Proteomes" id="UP000247536"/>
    </source>
</evidence>
<protein>
    <submittedName>
        <fullName evidence="1">Uncharacterized protein</fullName>
    </submittedName>
</protein>
<organism evidence="1 2">
    <name type="scientific">Rhizobium wuzhouense</name>
    <dbReference type="NCBI Taxonomy" id="1986026"/>
    <lineage>
        <taxon>Bacteria</taxon>
        <taxon>Pseudomonadati</taxon>
        <taxon>Pseudomonadota</taxon>
        <taxon>Alphaproteobacteria</taxon>
        <taxon>Hyphomicrobiales</taxon>
        <taxon>Rhizobiaceae</taxon>
        <taxon>Rhizobium/Agrobacterium group</taxon>
        <taxon>Rhizobium</taxon>
    </lineage>
</organism>
<dbReference type="Proteomes" id="UP000247536">
    <property type="component" value="Unassembled WGS sequence"/>
</dbReference>
<comment type="caution">
    <text evidence="1">The sequence shown here is derived from an EMBL/GenBank/DDBJ whole genome shotgun (WGS) entry which is preliminary data.</text>
</comment>
<proteinExistence type="predicted"/>
<gene>
    <name evidence="1" type="ORF">DMY87_18220</name>
</gene>